<dbReference type="PANTHER" id="PTHR14226:SF57">
    <property type="entry name" value="BLR7027 PROTEIN"/>
    <property type="match status" value="1"/>
</dbReference>
<evidence type="ECO:0000259" key="2">
    <source>
        <dbReference type="PROSITE" id="PS51635"/>
    </source>
</evidence>
<dbReference type="EMBL" id="JAGSPC010000001">
    <property type="protein sequence ID" value="MBV7258038.1"/>
    <property type="molecule type" value="Genomic_DNA"/>
</dbReference>
<keyword evidence="4" id="KW-1185">Reference proteome</keyword>
<comment type="caution">
    <text evidence="3">The sequence shown here is derived from an EMBL/GenBank/DDBJ whole genome shotgun (WGS) entry which is preliminary data.</text>
</comment>
<dbReference type="GO" id="GO:0016042">
    <property type="term" value="P:lipid catabolic process"/>
    <property type="evidence" value="ECO:0007669"/>
    <property type="project" value="UniProtKB-UniRule"/>
</dbReference>
<evidence type="ECO:0000313" key="4">
    <source>
        <dbReference type="Proteomes" id="UP001138681"/>
    </source>
</evidence>
<dbReference type="AlphaFoldDB" id="A0A9X1JLR4"/>
<dbReference type="GO" id="GO:0016787">
    <property type="term" value="F:hydrolase activity"/>
    <property type="evidence" value="ECO:0007669"/>
    <property type="project" value="UniProtKB-UniRule"/>
</dbReference>
<sequence>MAGGLALALSGGGAHGAFQVGVIDELIEKRGVDFETVVGTSTGAIQAAGVAQNEVGRLLDLWNGIRGNDDVYRSRGGEIWAAITGKDSMFSTGPLRELLNSTFDDAKIRATGKNLRLAVANLTNGQLRIVGENTDNIADWVYASAAQPPAFPPFVTQDENGQLEQWVDGGLRDVTPFRAALREKPRAILAVRAEGPKATEPKEYNSLIKIGLRSVDLLTEEVADNDLGNVELINHLLKAEIAQRGKLEALGLEPAQIAQVMEPLSSQIERYNFVPTMVLRPPTNLHKTLEFVPELIAQNIERGRQAVRDNWEELGPFLGVTEATTD</sequence>
<feature type="active site" description="Nucleophile" evidence="1">
    <location>
        <position position="41"/>
    </location>
</feature>
<dbReference type="PANTHER" id="PTHR14226">
    <property type="entry name" value="NEUROPATHY TARGET ESTERASE/SWISS CHEESE D.MELANOGASTER"/>
    <property type="match status" value="1"/>
</dbReference>
<accession>A0A9X1JLR4</accession>
<dbReference type="InterPro" id="IPR002641">
    <property type="entry name" value="PNPLA_dom"/>
</dbReference>
<keyword evidence="1" id="KW-0443">Lipid metabolism</keyword>
<dbReference type="PROSITE" id="PS51635">
    <property type="entry name" value="PNPLA"/>
    <property type="match status" value="1"/>
</dbReference>
<dbReference type="Pfam" id="PF01734">
    <property type="entry name" value="Patatin"/>
    <property type="match status" value="1"/>
</dbReference>
<dbReference type="Proteomes" id="UP001138681">
    <property type="component" value="Unassembled WGS sequence"/>
</dbReference>
<feature type="short sequence motif" description="GXGXXG" evidence="1">
    <location>
        <begin position="11"/>
        <end position="16"/>
    </location>
</feature>
<dbReference type="RefSeq" id="WP_218403414.1">
    <property type="nucleotide sequence ID" value="NZ_JAGSPC010000001.1"/>
</dbReference>
<keyword evidence="1" id="KW-0378">Hydrolase</keyword>
<gene>
    <name evidence="3" type="ORF">KCG46_00445</name>
</gene>
<keyword evidence="1" id="KW-0442">Lipid degradation</keyword>
<organism evidence="3 4">
    <name type="scientific">Erythrobacter crassostreae</name>
    <dbReference type="NCBI Taxonomy" id="2828328"/>
    <lineage>
        <taxon>Bacteria</taxon>
        <taxon>Pseudomonadati</taxon>
        <taxon>Pseudomonadota</taxon>
        <taxon>Alphaproteobacteria</taxon>
        <taxon>Sphingomonadales</taxon>
        <taxon>Erythrobacteraceae</taxon>
        <taxon>Erythrobacter/Porphyrobacter group</taxon>
        <taxon>Erythrobacter</taxon>
    </lineage>
</organism>
<feature type="short sequence motif" description="GXSXG" evidence="1">
    <location>
        <begin position="39"/>
        <end position="43"/>
    </location>
</feature>
<protein>
    <submittedName>
        <fullName evidence="3">Patatin-like phospholipase family protein</fullName>
    </submittedName>
</protein>
<feature type="active site" description="Proton acceptor" evidence="1">
    <location>
        <position position="168"/>
    </location>
</feature>
<reference evidence="3" key="1">
    <citation type="submission" date="2021-04" db="EMBL/GenBank/DDBJ databases">
        <authorList>
            <person name="Pira H."/>
            <person name="Risdian C."/>
            <person name="Wink J."/>
        </authorList>
    </citation>
    <scope>NUCLEOTIDE SEQUENCE</scope>
    <source>
        <strain evidence="3">WH158</strain>
    </source>
</reference>
<feature type="short sequence motif" description="DGA/G" evidence="1">
    <location>
        <begin position="168"/>
        <end position="170"/>
    </location>
</feature>
<proteinExistence type="predicted"/>
<name>A0A9X1JLR4_9SPHN</name>
<evidence type="ECO:0000313" key="3">
    <source>
        <dbReference type="EMBL" id="MBV7258038.1"/>
    </source>
</evidence>
<feature type="domain" description="PNPLA" evidence="2">
    <location>
        <begin position="7"/>
        <end position="181"/>
    </location>
</feature>
<dbReference type="InterPro" id="IPR050301">
    <property type="entry name" value="NTE"/>
</dbReference>
<evidence type="ECO:0000256" key="1">
    <source>
        <dbReference type="PROSITE-ProRule" id="PRU01161"/>
    </source>
</evidence>